<dbReference type="InterPro" id="IPR025269">
    <property type="entry name" value="SAM-like_dom"/>
</dbReference>
<comment type="similarity">
    <text evidence="1">Belongs to the 'phage' integrase family.</text>
</comment>
<dbReference type="GO" id="GO:0015074">
    <property type="term" value="P:DNA integration"/>
    <property type="evidence" value="ECO:0007669"/>
    <property type="project" value="InterPro"/>
</dbReference>
<organism evidence="5 6">
    <name type="scientific">Paucihalobacter ruber</name>
    <dbReference type="NCBI Taxonomy" id="2567861"/>
    <lineage>
        <taxon>Bacteria</taxon>
        <taxon>Pseudomonadati</taxon>
        <taxon>Bacteroidota</taxon>
        <taxon>Flavobacteriia</taxon>
        <taxon>Flavobacteriales</taxon>
        <taxon>Flavobacteriaceae</taxon>
        <taxon>Paucihalobacter</taxon>
    </lineage>
</organism>
<dbReference type="PANTHER" id="PTHR30349:SF64">
    <property type="entry name" value="PROPHAGE INTEGRASE INTD-RELATED"/>
    <property type="match status" value="1"/>
</dbReference>
<dbReference type="PANTHER" id="PTHR30349">
    <property type="entry name" value="PHAGE INTEGRASE-RELATED"/>
    <property type="match status" value="1"/>
</dbReference>
<name>A0A506PFV8_9FLAO</name>
<evidence type="ECO:0000313" key="5">
    <source>
        <dbReference type="EMBL" id="TPV31947.1"/>
    </source>
</evidence>
<dbReference type="InterPro" id="IPR013762">
    <property type="entry name" value="Integrase-like_cat_sf"/>
</dbReference>
<dbReference type="InterPro" id="IPR002104">
    <property type="entry name" value="Integrase_catalytic"/>
</dbReference>
<proteinExistence type="inferred from homology"/>
<dbReference type="InterPro" id="IPR050090">
    <property type="entry name" value="Tyrosine_recombinase_XerCD"/>
</dbReference>
<accession>A0A506PFV8</accession>
<sequence length="437" mass="51229">MAKLTFVLRRGKSKSASINLFFNYGTKKRLRYSTGLEISDFKNWDERKMRIKNVVDEVHRNKINTRLSEIQTLVEKIHVENITNGVPLNNEMLKNELDIFLNRGKTNEEEKNNNLELLPFFDWFIEHYKNNPLVSTGRPMSSGTSRTYRNSYNILKRFNDSIYSLSYDKIGVDFYDSFLKFMRENEYSLNYIGTSIKILKTIMHASFEKGFHQNLDFKKRYFKKPSEQVFNIYLNTSELQKIHELDFSNFVDKKINDDFVITSEKIDNARDLFLISANTGLRVSDFNNLSKKNIIKEKDSYYISIVTQKNSKLLTIPINKTVKAILEKRNGNPPPKMPEQHINYCLKEIGELAKINEVIEKSITKGGIKKTKKFKKFELITNHTGRRSFCTNAYKSGMPTIDIMTISGHSTEKVFYNYIKVDDIERAEKIKMHKFFS</sequence>
<dbReference type="Proteomes" id="UP000317332">
    <property type="component" value="Unassembled WGS sequence"/>
</dbReference>
<dbReference type="AlphaFoldDB" id="A0A506PFV8"/>
<evidence type="ECO:0000259" key="4">
    <source>
        <dbReference type="PROSITE" id="PS51898"/>
    </source>
</evidence>
<dbReference type="Pfam" id="PF13102">
    <property type="entry name" value="Phage_int_SAM_5"/>
    <property type="match status" value="1"/>
</dbReference>
<reference evidence="5 6" key="1">
    <citation type="submission" date="2019-06" db="EMBL/GenBank/DDBJ databases">
        <title>Flavobacteriaceae Paucihalobacterium erythroidium CWB-1, complete genome.</title>
        <authorList>
            <person name="Wu S."/>
        </authorList>
    </citation>
    <scope>NUCLEOTIDE SEQUENCE [LARGE SCALE GENOMIC DNA]</scope>
    <source>
        <strain evidence="5 6">CWB-1</strain>
    </source>
</reference>
<feature type="domain" description="Tyr recombinase" evidence="4">
    <location>
        <begin position="237"/>
        <end position="432"/>
    </location>
</feature>
<dbReference type="GO" id="GO:0003677">
    <property type="term" value="F:DNA binding"/>
    <property type="evidence" value="ECO:0007669"/>
    <property type="project" value="UniProtKB-KW"/>
</dbReference>
<dbReference type="GO" id="GO:0006310">
    <property type="term" value="P:DNA recombination"/>
    <property type="evidence" value="ECO:0007669"/>
    <property type="project" value="UniProtKB-KW"/>
</dbReference>
<dbReference type="InterPro" id="IPR010998">
    <property type="entry name" value="Integrase_recombinase_N"/>
</dbReference>
<evidence type="ECO:0000313" key="6">
    <source>
        <dbReference type="Proteomes" id="UP000317332"/>
    </source>
</evidence>
<gene>
    <name evidence="5" type="ORF">FJ651_14130</name>
</gene>
<dbReference type="Pfam" id="PF00589">
    <property type="entry name" value="Phage_integrase"/>
    <property type="match status" value="1"/>
</dbReference>
<keyword evidence="6" id="KW-1185">Reference proteome</keyword>
<dbReference type="PROSITE" id="PS51898">
    <property type="entry name" value="TYR_RECOMBINASE"/>
    <property type="match status" value="1"/>
</dbReference>
<dbReference type="RefSeq" id="WP_140991222.1">
    <property type="nucleotide sequence ID" value="NZ_VHIQ01000007.1"/>
</dbReference>
<keyword evidence="3" id="KW-0233">DNA recombination</keyword>
<dbReference type="CDD" id="cd01185">
    <property type="entry name" value="INTN1_C_like"/>
    <property type="match status" value="1"/>
</dbReference>
<dbReference type="Gene3D" id="1.10.443.10">
    <property type="entry name" value="Intergrase catalytic core"/>
    <property type="match status" value="1"/>
</dbReference>
<evidence type="ECO:0000256" key="2">
    <source>
        <dbReference type="ARBA" id="ARBA00023125"/>
    </source>
</evidence>
<dbReference type="Gene3D" id="1.10.150.130">
    <property type="match status" value="1"/>
</dbReference>
<evidence type="ECO:0000256" key="3">
    <source>
        <dbReference type="ARBA" id="ARBA00023172"/>
    </source>
</evidence>
<dbReference type="OrthoDB" id="1493636at2"/>
<dbReference type="SUPFAM" id="SSF56349">
    <property type="entry name" value="DNA breaking-rejoining enzymes"/>
    <property type="match status" value="1"/>
</dbReference>
<comment type="caution">
    <text evidence="5">The sequence shown here is derived from an EMBL/GenBank/DDBJ whole genome shotgun (WGS) entry which is preliminary data.</text>
</comment>
<keyword evidence="2" id="KW-0238">DNA-binding</keyword>
<protein>
    <submittedName>
        <fullName evidence="5">Site-specific integrase</fullName>
    </submittedName>
</protein>
<dbReference type="EMBL" id="VHIQ01000007">
    <property type="protein sequence ID" value="TPV31947.1"/>
    <property type="molecule type" value="Genomic_DNA"/>
</dbReference>
<dbReference type="InterPro" id="IPR011010">
    <property type="entry name" value="DNA_brk_join_enz"/>
</dbReference>
<evidence type="ECO:0000256" key="1">
    <source>
        <dbReference type="ARBA" id="ARBA00008857"/>
    </source>
</evidence>